<dbReference type="RefSeq" id="WP_218316929.1">
    <property type="nucleotide sequence ID" value="NZ_JAGSPB010000002.1"/>
</dbReference>
<keyword evidence="1" id="KW-1133">Transmembrane helix</keyword>
<accession>A0ABS6SP93</accession>
<keyword evidence="1" id="KW-0472">Membrane</keyword>
<reference evidence="2 3" key="1">
    <citation type="submission" date="2021-04" db="EMBL/GenBank/DDBJ databases">
        <authorList>
            <person name="Pira H."/>
            <person name="Risdian C."/>
            <person name="Wink J."/>
        </authorList>
    </citation>
    <scope>NUCLEOTIDE SEQUENCE [LARGE SCALE GENOMIC DNA]</scope>
    <source>
        <strain evidence="2 3">WH131</strain>
    </source>
</reference>
<name>A0ABS6SP93_9SPHN</name>
<dbReference type="EMBL" id="JAGSPB010000002">
    <property type="protein sequence ID" value="MBV7266312.1"/>
    <property type="molecule type" value="Genomic_DNA"/>
</dbReference>
<gene>
    <name evidence="2" type="ORF">KCG45_08985</name>
</gene>
<organism evidence="2 3">
    <name type="scientific">Erythrobacter ani</name>
    <dbReference type="NCBI Taxonomy" id="2827235"/>
    <lineage>
        <taxon>Bacteria</taxon>
        <taxon>Pseudomonadati</taxon>
        <taxon>Pseudomonadota</taxon>
        <taxon>Alphaproteobacteria</taxon>
        <taxon>Sphingomonadales</taxon>
        <taxon>Erythrobacteraceae</taxon>
        <taxon>Erythrobacter/Porphyrobacter group</taxon>
        <taxon>Erythrobacter</taxon>
    </lineage>
</organism>
<evidence type="ECO:0008006" key="4">
    <source>
        <dbReference type="Google" id="ProtNLM"/>
    </source>
</evidence>
<evidence type="ECO:0000313" key="2">
    <source>
        <dbReference type="EMBL" id="MBV7266312.1"/>
    </source>
</evidence>
<proteinExistence type="predicted"/>
<keyword evidence="3" id="KW-1185">Reference proteome</keyword>
<sequence length="51" mass="5546">MNKMRMPKGKSLAASDVHREVPSSGKRSFARGFLFALPGAIALWGLIAFLI</sequence>
<keyword evidence="1" id="KW-0812">Transmembrane</keyword>
<evidence type="ECO:0000256" key="1">
    <source>
        <dbReference type="SAM" id="Phobius"/>
    </source>
</evidence>
<dbReference type="Proteomes" id="UP000699975">
    <property type="component" value="Unassembled WGS sequence"/>
</dbReference>
<feature type="transmembrane region" description="Helical" evidence="1">
    <location>
        <begin position="29"/>
        <end position="50"/>
    </location>
</feature>
<protein>
    <recommendedName>
        <fullName evidence="4">ABC transporter permease</fullName>
    </recommendedName>
</protein>
<comment type="caution">
    <text evidence="2">The sequence shown here is derived from an EMBL/GenBank/DDBJ whole genome shotgun (WGS) entry which is preliminary data.</text>
</comment>
<evidence type="ECO:0000313" key="3">
    <source>
        <dbReference type="Proteomes" id="UP000699975"/>
    </source>
</evidence>